<dbReference type="PANTHER" id="PTHR30404">
    <property type="entry name" value="N-ACETYLMURAMOYL-L-ALANINE AMIDASE"/>
    <property type="match status" value="1"/>
</dbReference>
<evidence type="ECO:0000256" key="3">
    <source>
        <dbReference type="SAM" id="MobiDB-lite"/>
    </source>
</evidence>
<evidence type="ECO:0000256" key="1">
    <source>
        <dbReference type="ARBA" id="ARBA00022801"/>
    </source>
</evidence>
<reference evidence="5 6" key="1">
    <citation type="submission" date="2024-08" db="EMBL/GenBank/DDBJ databases">
        <title>Two novel Cytobacillus novel species.</title>
        <authorList>
            <person name="Liu G."/>
        </authorList>
    </citation>
    <scope>NUCLEOTIDE SEQUENCE [LARGE SCALE GENOMIC DNA]</scope>
    <source>
        <strain evidence="5 6">FJAT-53684</strain>
    </source>
</reference>
<dbReference type="CDD" id="cd02696">
    <property type="entry name" value="MurNAc-LAA"/>
    <property type="match status" value="1"/>
</dbReference>
<gene>
    <name evidence="5" type="ORF">ACFYKT_08980</name>
</gene>
<protein>
    <submittedName>
        <fullName evidence="5">N-acetylmuramoyl-L-alanine amidase</fullName>
    </submittedName>
</protein>
<proteinExistence type="predicted"/>
<dbReference type="SMART" id="SM00646">
    <property type="entry name" value="Ami_3"/>
    <property type="match status" value="1"/>
</dbReference>
<dbReference type="Proteomes" id="UP001601058">
    <property type="component" value="Unassembled WGS sequence"/>
</dbReference>
<name>A0ABW6K0E4_9BACI</name>
<evidence type="ECO:0000313" key="6">
    <source>
        <dbReference type="Proteomes" id="UP001601058"/>
    </source>
</evidence>
<dbReference type="Pfam" id="PF01520">
    <property type="entry name" value="Amidase_3"/>
    <property type="match status" value="1"/>
</dbReference>
<dbReference type="SUPFAM" id="SSF53187">
    <property type="entry name" value="Zn-dependent exopeptidases"/>
    <property type="match status" value="1"/>
</dbReference>
<feature type="region of interest" description="Disordered" evidence="3">
    <location>
        <begin position="1"/>
        <end position="23"/>
    </location>
</feature>
<keyword evidence="6" id="KW-1185">Reference proteome</keyword>
<dbReference type="RefSeq" id="WP_389218509.1">
    <property type="nucleotide sequence ID" value="NZ_JBIACJ010000004.1"/>
</dbReference>
<dbReference type="EMBL" id="JBIACJ010000004">
    <property type="protein sequence ID" value="MFE8696468.1"/>
    <property type="molecule type" value="Genomic_DNA"/>
</dbReference>
<accession>A0ABW6K0E4</accession>
<evidence type="ECO:0000259" key="4">
    <source>
        <dbReference type="SMART" id="SM00646"/>
    </source>
</evidence>
<dbReference type="InterPro" id="IPR050695">
    <property type="entry name" value="N-acetylmuramoyl_amidase_3"/>
</dbReference>
<evidence type="ECO:0000256" key="2">
    <source>
        <dbReference type="SAM" id="Coils"/>
    </source>
</evidence>
<dbReference type="InterPro" id="IPR002508">
    <property type="entry name" value="MurNAc-LAA_cat"/>
</dbReference>
<organism evidence="5 6">
    <name type="scientific">Cytobacillus mangrovibacter</name>
    <dbReference type="NCBI Taxonomy" id="3299024"/>
    <lineage>
        <taxon>Bacteria</taxon>
        <taxon>Bacillati</taxon>
        <taxon>Bacillota</taxon>
        <taxon>Bacilli</taxon>
        <taxon>Bacillales</taxon>
        <taxon>Bacillaceae</taxon>
        <taxon>Cytobacillus</taxon>
    </lineage>
</organism>
<sequence length="289" mass="31774">MVKIFIDPGHGGTDPGASGNGLQEKNVTLQISRNIRDILTEYEDVQVRMSREGDQTVSLSQRTNAANAWGADFLMSVHINAGGGTGYEDYRHNKLSASSASGKIQAAIHAAVLNEIKNYKVQDRGAKSANYHMLRESNMPAVLSENLFIDTAADANLLKNNSFLQAIARGHVIGMAKALNLKAKPKEELTVAQAQDLQRQINELKNQLAMQVGKPADMNKVSSWAEKDWKEASENGYFDGTRPGAPITREETAIVINRLRRNFIELIGKNSAEMIKIEERLAAIENKAD</sequence>
<keyword evidence="1" id="KW-0378">Hydrolase</keyword>
<comment type="caution">
    <text evidence="5">The sequence shown here is derived from an EMBL/GenBank/DDBJ whole genome shotgun (WGS) entry which is preliminary data.</text>
</comment>
<evidence type="ECO:0000313" key="5">
    <source>
        <dbReference type="EMBL" id="MFE8696468.1"/>
    </source>
</evidence>
<feature type="coiled-coil region" evidence="2">
    <location>
        <begin position="187"/>
        <end position="214"/>
    </location>
</feature>
<dbReference type="Gene3D" id="3.40.630.40">
    <property type="entry name" value="Zn-dependent exopeptidases"/>
    <property type="match status" value="1"/>
</dbReference>
<feature type="domain" description="MurNAc-LAA" evidence="4">
    <location>
        <begin position="63"/>
        <end position="176"/>
    </location>
</feature>
<dbReference type="PANTHER" id="PTHR30404:SF0">
    <property type="entry name" value="N-ACETYLMURAMOYL-L-ALANINE AMIDASE AMIC"/>
    <property type="match status" value="1"/>
</dbReference>
<keyword evidence="2" id="KW-0175">Coiled coil</keyword>